<name>A0A1N7S952_9BURK</name>
<sequence length="83" mass="9292">MRVECMLVMLREGHADLAFYGTVTATVADGILRLTKVGRNRVEIAGRKYYYVRSFTHFEDRGAVVFAPSWTSEKQTGCIPGCS</sequence>
<comment type="caution">
    <text evidence="1">The sequence shown here is derived from an EMBL/GenBank/DDBJ whole genome shotgun (WGS) entry which is preliminary data.</text>
</comment>
<evidence type="ECO:0000313" key="1">
    <source>
        <dbReference type="EMBL" id="SIT43916.1"/>
    </source>
</evidence>
<organism evidence="1 2">
    <name type="scientific">Paraburkholderia piptadeniae</name>
    <dbReference type="NCBI Taxonomy" id="1701573"/>
    <lineage>
        <taxon>Bacteria</taxon>
        <taxon>Pseudomonadati</taxon>
        <taxon>Pseudomonadota</taxon>
        <taxon>Betaproteobacteria</taxon>
        <taxon>Burkholderiales</taxon>
        <taxon>Burkholderiaceae</taxon>
        <taxon>Paraburkholderia</taxon>
    </lineage>
</organism>
<dbReference type="EMBL" id="CYGY02000036">
    <property type="protein sequence ID" value="SIT43916.1"/>
    <property type="molecule type" value="Genomic_DNA"/>
</dbReference>
<protein>
    <submittedName>
        <fullName evidence="1">Uncharacterized protein</fullName>
    </submittedName>
</protein>
<evidence type="ECO:0000313" key="2">
    <source>
        <dbReference type="Proteomes" id="UP000195569"/>
    </source>
</evidence>
<dbReference type="AlphaFoldDB" id="A0A1N7S952"/>
<reference evidence="1" key="1">
    <citation type="submission" date="2016-12" db="EMBL/GenBank/DDBJ databases">
        <authorList>
            <person name="Moulin L."/>
        </authorList>
    </citation>
    <scope>NUCLEOTIDE SEQUENCE [LARGE SCALE GENOMIC DNA]</scope>
    <source>
        <strain evidence="1">STM 7183</strain>
    </source>
</reference>
<accession>A0A1N7S952</accession>
<proteinExistence type="predicted"/>
<keyword evidence="2" id="KW-1185">Reference proteome</keyword>
<dbReference type="Proteomes" id="UP000195569">
    <property type="component" value="Unassembled WGS sequence"/>
</dbReference>
<gene>
    <name evidence="1" type="ORF">BN2476_360033</name>
</gene>